<dbReference type="AlphaFoldDB" id="A0A9J5ZE11"/>
<comment type="caution">
    <text evidence="1">The sequence shown here is derived from an EMBL/GenBank/DDBJ whole genome shotgun (WGS) entry which is preliminary data.</text>
</comment>
<accession>A0A9J5ZE11</accession>
<reference evidence="1 2" key="1">
    <citation type="submission" date="2020-09" db="EMBL/GenBank/DDBJ databases">
        <title>De no assembly of potato wild relative species, Solanum commersonii.</title>
        <authorList>
            <person name="Cho K."/>
        </authorList>
    </citation>
    <scope>NUCLEOTIDE SEQUENCE [LARGE SCALE GENOMIC DNA]</scope>
    <source>
        <strain evidence="1">LZ3.2</strain>
        <tissue evidence="1">Leaf</tissue>
    </source>
</reference>
<evidence type="ECO:0000313" key="2">
    <source>
        <dbReference type="Proteomes" id="UP000824120"/>
    </source>
</evidence>
<protein>
    <submittedName>
        <fullName evidence="1">Uncharacterized protein</fullName>
    </submittedName>
</protein>
<keyword evidence="2" id="KW-1185">Reference proteome</keyword>
<dbReference type="OrthoDB" id="1918246at2759"/>
<dbReference type="EMBL" id="JACXVP010000004">
    <property type="protein sequence ID" value="KAG5610167.1"/>
    <property type="molecule type" value="Genomic_DNA"/>
</dbReference>
<sequence>MTEKEIGPNAELMLTFVSEHTCFGWNYNKKTINSSSIARKYVDRGIKVACEYASSKKGKEKAIAMIDKDINDQFGILWNYCNEIVRTNPGMSVFMKLTPNEISNKPMEF</sequence>
<gene>
    <name evidence="1" type="ORF">H5410_021448</name>
</gene>
<organism evidence="1 2">
    <name type="scientific">Solanum commersonii</name>
    <name type="common">Commerson's wild potato</name>
    <name type="synonym">Commerson's nightshade</name>
    <dbReference type="NCBI Taxonomy" id="4109"/>
    <lineage>
        <taxon>Eukaryota</taxon>
        <taxon>Viridiplantae</taxon>
        <taxon>Streptophyta</taxon>
        <taxon>Embryophyta</taxon>
        <taxon>Tracheophyta</taxon>
        <taxon>Spermatophyta</taxon>
        <taxon>Magnoliopsida</taxon>
        <taxon>eudicotyledons</taxon>
        <taxon>Gunneridae</taxon>
        <taxon>Pentapetalae</taxon>
        <taxon>asterids</taxon>
        <taxon>lamiids</taxon>
        <taxon>Solanales</taxon>
        <taxon>Solanaceae</taxon>
        <taxon>Solanoideae</taxon>
        <taxon>Solaneae</taxon>
        <taxon>Solanum</taxon>
    </lineage>
</organism>
<dbReference type="Proteomes" id="UP000824120">
    <property type="component" value="Chromosome 4"/>
</dbReference>
<evidence type="ECO:0000313" key="1">
    <source>
        <dbReference type="EMBL" id="KAG5610167.1"/>
    </source>
</evidence>
<name>A0A9J5ZE11_SOLCO</name>
<proteinExistence type="predicted"/>